<feature type="transmembrane region" description="Helical" evidence="6">
    <location>
        <begin position="406"/>
        <end position="428"/>
    </location>
</feature>
<evidence type="ECO:0000313" key="8">
    <source>
        <dbReference type="Proteomes" id="UP001138540"/>
    </source>
</evidence>
<dbReference type="EMBL" id="JACHKA010000001">
    <property type="protein sequence ID" value="MBB5985659.1"/>
    <property type="molecule type" value="Genomic_DNA"/>
</dbReference>
<feature type="transmembrane region" description="Helical" evidence="6">
    <location>
        <begin position="127"/>
        <end position="146"/>
    </location>
</feature>
<dbReference type="RefSeq" id="WP_184152292.1">
    <property type="nucleotide sequence ID" value="NZ_JACHKA010000001.1"/>
</dbReference>
<keyword evidence="5 6" id="KW-0472">Membrane</keyword>
<feature type="transmembrane region" description="Helical" evidence="6">
    <location>
        <begin position="14"/>
        <end position="34"/>
    </location>
</feature>
<feature type="transmembrane region" description="Helical" evidence="6">
    <location>
        <begin position="348"/>
        <end position="369"/>
    </location>
</feature>
<dbReference type="InterPro" id="IPR002797">
    <property type="entry name" value="Polysacc_synth"/>
</dbReference>
<dbReference type="PANTHER" id="PTHR30250">
    <property type="entry name" value="PST FAMILY PREDICTED COLANIC ACID TRANSPORTER"/>
    <property type="match status" value="1"/>
</dbReference>
<feature type="transmembrane region" description="Helical" evidence="6">
    <location>
        <begin position="381"/>
        <end position="400"/>
    </location>
</feature>
<evidence type="ECO:0000313" key="7">
    <source>
        <dbReference type="EMBL" id="MBB5985659.1"/>
    </source>
</evidence>
<keyword evidence="8" id="KW-1185">Reference proteome</keyword>
<feature type="transmembrane region" description="Helical" evidence="6">
    <location>
        <begin position="158"/>
        <end position="177"/>
    </location>
</feature>
<feature type="transmembrane region" description="Helical" evidence="6">
    <location>
        <begin position="85"/>
        <end position="115"/>
    </location>
</feature>
<keyword evidence="4 6" id="KW-1133">Transmembrane helix</keyword>
<evidence type="ECO:0000256" key="4">
    <source>
        <dbReference type="ARBA" id="ARBA00022989"/>
    </source>
</evidence>
<proteinExistence type="predicted"/>
<dbReference type="Proteomes" id="UP001138540">
    <property type="component" value="Unassembled WGS sequence"/>
</dbReference>
<evidence type="ECO:0000256" key="6">
    <source>
        <dbReference type="SAM" id="Phobius"/>
    </source>
</evidence>
<comment type="subcellular location">
    <subcellularLocation>
        <location evidence="1">Cell membrane</location>
        <topology evidence="1">Multi-pass membrane protein</topology>
    </subcellularLocation>
</comment>
<comment type="caution">
    <text evidence="7">The sequence shown here is derived from an EMBL/GenBank/DDBJ whole genome shotgun (WGS) entry which is preliminary data.</text>
</comment>
<evidence type="ECO:0000256" key="5">
    <source>
        <dbReference type="ARBA" id="ARBA00023136"/>
    </source>
</evidence>
<dbReference type="PANTHER" id="PTHR30250:SF31">
    <property type="entry name" value="INNER MEMBRANE PROTEIN YGHQ"/>
    <property type="match status" value="1"/>
</dbReference>
<accession>A0ABR6NHJ8</accession>
<dbReference type="InterPro" id="IPR050833">
    <property type="entry name" value="Poly_Biosynth_Transport"/>
</dbReference>
<organism evidence="7 8">
    <name type="scientific">Sphingobium lignivorans</name>
    <dbReference type="NCBI Taxonomy" id="2735886"/>
    <lineage>
        <taxon>Bacteria</taxon>
        <taxon>Pseudomonadati</taxon>
        <taxon>Pseudomonadota</taxon>
        <taxon>Alphaproteobacteria</taxon>
        <taxon>Sphingomonadales</taxon>
        <taxon>Sphingomonadaceae</taxon>
        <taxon>Sphingobium</taxon>
    </lineage>
</organism>
<gene>
    <name evidence="7" type="ORF">HNP60_001633</name>
</gene>
<name>A0ABR6NHJ8_9SPHN</name>
<evidence type="ECO:0000256" key="1">
    <source>
        <dbReference type="ARBA" id="ARBA00004651"/>
    </source>
</evidence>
<evidence type="ECO:0000256" key="2">
    <source>
        <dbReference type="ARBA" id="ARBA00022475"/>
    </source>
</evidence>
<reference evidence="7 8" key="1">
    <citation type="submission" date="2020-08" db="EMBL/GenBank/DDBJ databases">
        <title>Exploring microbial biodiversity for novel pathways involved in the catabolism of aromatic compounds derived from lignin.</title>
        <authorList>
            <person name="Elkins J."/>
        </authorList>
    </citation>
    <scope>NUCLEOTIDE SEQUENCE [LARGE SCALE GENOMIC DNA]</scope>
    <source>
        <strain evidence="7 8">B1D3A</strain>
    </source>
</reference>
<feature type="transmembrane region" description="Helical" evidence="6">
    <location>
        <begin position="46"/>
        <end position="64"/>
    </location>
</feature>
<feature type="transmembrane region" description="Helical" evidence="6">
    <location>
        <begin position="183"/>
        <end position="207"/>
    </location>
</feature>
<feature type="transmembrane region" description="Helical" evidence="6">
    <location>
        <begin position="311"/>
        <end position="336"/>
    </location>
</feature>
<dbReference type="Pfam" id="PF01943">
    <property type="entry name" value="Polysacc_synt"/>
    <property type="match status" value="1"/>
</dbReference>
<evidence type="ECO:0000256" key="3">
    <source>
        <dbReference type="ARBA" id="ARBA00022692"/>
    </source>
</evidence>
<keyword evidence="2" id="KW-1003">Cell membrane</keyword>
<keyword evidence="3 6" id="KW-0812">Transmembrane</keyword>
<protein>
    <submittedName>
        <fullName evidence="7">O-antigen/teichoic acid export membrane protein</fullName>
    </submittedName>
</protein>
<sequence>MTVETLVRTIRRNLLILLGGTGSATLITFATVWLNARALGAEGLGVLTLIQAYVAFLGGFVSFGTQQSCIRLCTQAMSDGMPERLNIVTGIAIALDLLAGAAGGIIALIALPWFVSLNPALKPYLPYLLAYTLTVFLSGISAMNGVFRLFDAFGKVSLLQVIGAALNLIASGLLFMNDAPLEHYLVAFAANLALTNLLHFFLGFRLLRRNGVLPSFRLEDLQRSPMMAEFISYSWTTWGTSTINSLRTRMDVFVLGYFWSTAVVGVYGVLRQVVGPMSKVIAAISSATFTETSRLAATGDLARARALLTRLALMGLVPGSVIILGTWLLGSFFLGLAFGPEFAAGGPALLVLVIGSTIMLSAATFGGFVQAFISPTRLLGIYLWAIGAFLLTLIVAVPSLGMVGAAMAQAISAVIIWGASWLVLRACFRSAA</sequence>